<keyword evidence="3" id="KW-1185">Reference proteome</keyword>
<evidence type="ECO:0000313" key="2">
    <source>
        <dbReference type="EMBL" id="UWP58307.1"/>
    </source>
</evidence>
<dbReference type="Proteomes" id="UP001060164">
    <property type="component" value="Chromosome"/>
</dbReference>
<dbReference type="InterPro" id="IPR000257">
    <property type="entry name" value="Uroporphyrinogen_deCOase"/>
</dbReference>
<dbReference type="SUPFAM" id="SSF51726">
    <property type="entry name" value="UROD/MetE-like"/>
    <property type="match status" value="1"/>
</dbReference>
<name>A0ABY5VDB1_9FIRM</name>
<dbReference type="EMBL" id="CP102290">
    <property type="protein sequence ID" value="UWP58307.1"/>
    <property type="molecule type" value="Genomic_DNA"/>
</dbReference>
<gene>
    <name evidence="2" type="ORF">NQ502_13065</name>
</gene>
<dbReference type="InterPro" id="IPR052024">
    <property type="entry name" value="Methanogen_methyltrans"/>
</dbReference>
<evidence type="ECO:0000259" key="1">
    <source>
        <dbReference type="Pfam" id="PF01208"/>
    </source>
</evidence>
<dbReference type="PANTHER" id="PTHR47099">
    <property type="entry name" value="METHYLCOBAMIDE:COM METHYLTRANSFERASE MTBA"/>
    <property type="match status" value="1"/>
</dbReference>
<reference evidence="2" key="1">
    <citation type="journal article" date="2022" name="Cell">
        <title>Design, construction, and in vivo augmentation of a complex gut microbiome.</title>
        <authorList>
            <person name="Cheng A.G."/>
            <person name="Ho P.Y."/>
            <person name="Aranda-Diaz A."/>
            <person name="Jain S."/>
            <person name="Yu F.B."/>
            <person name="Meng X."/>
            <person name="Wang M."/>
            <person name="Iakiviak M."/>
            <person name="Nagashima K."/>
            <person name="Zhao A."/>
            <person name="Murugkar P."/>
            <person name="Patil A."/>
            <person name="Atabakhsh K."/>
            <person name="Weakley A."/>
            <person name="Yan J."/>
            <person name="Brumbaugh A.R."/>
            <person name="Higginbottom S."/>
            <person name="Dimas A."/>
            <person name="Shiver A.L."/>
            <person name="Deutschbauer A."/>
            <person name="Neff N."/>
            <person name="Sonnenburg J.L."/>
            <person name="Huang K.C."/>
            <person name="Fischbach M.A."/>
        </authorList>
    </citation>
    <scope>NUCLEOTIDE SEQUENCE</scope>
    <source>
        <strain evidence="2">DSM 19829</strain>
    </source>
</reference>
<dbReference type="InterPro" id="IPR038071">
    <property type="entry name" value="UROD/MetE-like_sf"/>
</dbReference>
<accession>A0ABY5VDB1</accession>
<feature type="domain" description="Uroporphyrinogen decarboxylase (URO-D)" evidence="1">
    <location>
        <begin position="204"/>
        <end position="403"/>
    </location>
</feature>
<protein>
    <submittedName>
        <fullName evidence="2">Uroporphyrinogen decarboxylase family protein</fullName>
    </submittedName>
</protein>
<dbReference type="Pfam" id="PF01208">
    <property type="entry name" value="URO-D"/>
    <property type="match status" value="1"/>
</dbReference>
<organism evidence="2 3">
    <name type="scientific">Ruminococcus gauvreauii</name>
    <dbReference type="NCBI Taxonomy" id="438033"/>
    <lineage>
        <taxon>Bacteria</taxon>
        <taxon>Bacillati</taxon>
        <taxon>Bacillota</taxon>
        <taxon>Clostridia</taxon>
        <taxon>Eubacteriales</taxon>
        <taxon>Oscillospiraceae</taxon>
        <taxon>Ruminococcus</taxon>
    </lineage>
</organism>
<evidence type="ECO:0000313" key="3">
    <source>
        <dbReference type="Proteomes" id="UP001060164"/>
    </source>
</evidence>
<dbReference type="RefSeq" id="WP_028529416.1">
    <property type="nucleotide sequence ID" value="NZ_CABLBR010000024.1"/>
</dbReference>
<sequence>MTSRERVIAACNFEEPDKVPIGLGATRSTTFHVDAYARLVRGLGYDLEPVRAFDACLMKAHIDMEMVQWMQADVIQLESVVNCFDIPNQDWKVFVTNLGNRIMVPGGFHPVKDEAGYYHVLNADGEVTYRMSPDGIYFDSTLATRMSETIDYTDPEAFVASLPMMHEEHVRTLERRAKLYYENTEYALHGTFVMNDLFGFNIGGHTYSDWLVLLVTEPDYCRTHVEAMVDWTIENLGIYLQGTGKYLHSVLISTADFGGQASELISPDVFAEVYVPAYRRISDYIHKNFGVKVMMHCCGSIRNLIPHMIEAGIDILNPVQTNAAGMKAEELKAEFDKKIVFWGGGMDTQSVLRAGTREEVREHVKHHIQVLGKGGGYVFTPNHNIQPDAPVENVIAMVEAAKECRDYPLI</sequence>
<proteinExistence type="predicted"/>
<dbReference type="Gene3D" id="3.20.20.210">
    <property type="match status" value="1"/>
</dbReference>
<dbReference type="PANTHER" id="PTHR47099:SF1">
    <property type="entry name" value="METHYLCOBAMIDE:COM METHYLTRANSFERASE MTBA"/>
    <property type="match status" value="1"/>
</dbReference>